<organism evidence="2 3">
    <name type="scientific">Elysia chlorotica</name>
    <name type="common">Eastern emerald elysia</name>
    <name type="synonym">Sea slug</name>
    <dbReference type="NCBI Taxonomy" id="188477"/>
    <lineage>
        <taxon>Eukaryota</taxon>
        <taxon>Metazoa</taxon>
        <taxon>Spiralia</taxon>
        <taxon>Lophotrochozoa</taxon>
        <taxon>Mollusca</taxon>
        <taxon>Gastropoda</taxon>
        <taxon>Heterobranchia</taxon>
        <taxon>Euthyneura</taxon>
        <taxon>Panpulmonata</taxon>
        <taxon>Sacoglossa</taxon>
        <taxon>Placobranchoidea</taxon>
        <taxon>Plakobranchidae</taxon>
        <taxon>Elysia</taxon>
    </lineage>
</organism>
<reference evidence="2 3" key="1">
    <citation type="submission" date="2019-01" db="EMBL/GenBank/DDBJ databases">
        <title>A draft genome assembly of the solar-powered sea slug Elysia chlorotica.</title>
        <authorList>
            <person name="Cai H."/>
            <person name="Li Q."/>
            <person name="Fang X."/>
            <person name="Li J."/>
            <person name="Curtis N.E."/>
            <person name="Altenburger A."/>
            <person name="Shibata T."/>
            <person name="Feng M."/>
            <person name="Maeda T."/>
            <person name="Schwartz J.A."/>
            <person name="Shigenobu S."/>
            <person name="Lundholm N."/>
            <person name="Nishiyama T."/>
            <person name="Yang H."/>
            <person name="Hasebe M."/>
            <person name="Li S."/>
            <person name="Pierce S.K."/>
            <person name="Wang J."/>
        </authorList>
    </citation>
    <scope>NUCLEOTIDE SEQUENCE [LARGE SCALE GENOMIC DNA]</scope>
    <source>
        <strain evidence="2">EC2010</strain>
        <tissue evidence="2">Whole organism of an adult</tissue>
    </source>
</reference>
<accession>A0A433UBN3</accession>
<feature type="transmembrane region" description="Helical" evidence="1">
    <location>
        <begin position="52"/>
        <end position="71"/>
    </location>
</feature>
<evidence type="ECO:0000313" key="2">
    <source>
        <dbReference type="EMBL" id="RUS91133.1"/>
    </source>
</evidence>
<keyword evidence="1" id="KW-0812">Transmembrane</keyword>
<keyword evidence="1" id="KW-1133">Transmembrane helix</keyword>
<sequence>MIIRKCVRTMPRPNLPGRFWKKRVCSTMIMFSWKCLDVCWSFRGKTIVSVKIYVNNVICLFLVVCWLHHYSVVSRCKFKDRLEFVFYCVDQNSDVMSQEIMQHKFFFGKIVCLTIKYDEAARKNSWKNALIKGLLVFVCASDWLN</sequence>
<dbReference type="AlphaFoldDB" id="A0A433UBN3"/>
<keyword evidence="3" id="KW-1185">Reference proteome</keyword>
<proteinExistence type="predicted"/>
<comment type="caution">
    <text evidence="2">The sequence shown here is derived from an EMBL/GenBank/DDBJ whole genome shotgun (WGS) entry which is preliminary data.</text>
</comment>
<gene>
    <name evidence="2" type="ORF">EGW08_001158</name>
</gene>
<dbReference type="Proteomes" id="UP000271974">
    <property type="component" value="Unassembled WGS sequence"/>
</dbReference>
<evidence type="ECO:0000313" key="3">
    <source>
        <dbReference type="Proteomes" id="UP000271974"/>
    </source>
</evidence>
<protein>
    <submittedName>
        <fullName evidence="2">Uncharacterized protein</fullName>
    </submittedName>
</protein>
<dbReference type="EMBL" id="RQTK01000018">
    <property type="protein sequence ID" value="RUS91133.1"/>
    <property type="molecule type" value="Genomic_DNA"/>
</dbReference>
<name>A0A433UBN3_ELYCH</name>
<keyword evidence="1" id="KW-0472">Membrane</keyword>
<evidence type="ECO:0000256" key="1">
    <source>
        <dbReference type="SAM" id="Phobius"/>
    </source>
</evidence>